<evidence type="ECO:0000313" key="3">
    <source>
        <dbReference type="Proteomes" id="UP000030445"/>
    </source>
</evidence>
<organism evidence="2 3">
    <name type="scientific">Prochlorococcus marinus str. MIT 9302</name>
    <dbReference type="NCBI Taxonomy" id="74545"/>
    <lineage>
        <taxon>Bacteria</taxon>
        <taxon>Bacillati</taxon>
        <taxon>Cyanobacteriota</taxon>
        <taxon>Cyanophyceae</taxon>
        <taxon>Synechococcales</taxon>
        <taxon>Prochlorococcaceae</taxon>
        <taxon>Prochlorococcus</taxon>
    </lineage>
</organism>
<comment type="caution">
    <text evidence="2">The sequence shown here is derived from an EMBL/GenBank/DDBJ whole genome shotgun (WGS) entry which is preliminary data.</text>
</comment>
<accession>A0A0A2A9F6</accession>
<sequence length="147" mass="15359">MKDSENTNQNKTDGPAHCGSKPKKIAIGIAPLGYISIGIVPMGIVTIGIVPMGVVSFGVVAMGVINASIVGMGVFSAGITTMGLKVWTPIGPNIEQSTKQNNSSDSMNIYAYPTKAKAIEEAKKLGCKGIHKMGDLWMPCATHGLNK</sequence>
<evidence type="ECO:0000313" key="2">
    <source>
        <dbReference type="EMBL" id="KGF97139.1"/>
    </source>
</evidence>
<dbReference type="OrthoDB" id="555949at2"/>
<name>A0A0A2A9F6_PROMR</name>
<proteinExistence type="predicted"/>
<evidence type="ECO:0008006" key="4">
    <source>
        <dbReference type="Google" id="ProtNLM"/>
    </source>
</evidence>
<gene>
    <name evidence="2" type="ORF">EU96_1780</name>
</gene>
<feature type="transmembrane region" description="Helical" evidence="1">
    <location>
        <begin position="55"/>
        <end position="75"/>
    </location>
</feature>
<dbReference type="InterPro" id="IPR022196">
    <property type="entry name" value="DUF3721"/>
</dbReference>
<protein>
    <recommendedName>
        <fullName evidence="4">GLTT repeat (6 copies)</fullName>
    </recommendedName>
</protein>
<dbReference type="Pfam" id="PF01744">
    <property type="entry name" value="GLTT"/>
    <property type="match status" value="2"/>
</dbReference>
<dbReference type="InterPro" id="IPR008164">
    <property type="entry name" value="XGLTT_rpt"/>
</dbReference>
<dbReference type="EMBL" id="JNAM01000011">
    <property type="protein sequence ID" value="KGF97139.1"/>
    <property type="molecule type" value="Genomic_DNA"/>
</dbReference>
<dbReference type="RefSeq" id="WP_011377060.1">
    <property type="nucleotide sequence ID" value="NZ_CP138951.1"/>
</dbReference>
<dbReference type="Pfam" id="PF12518">
    <property type="entry name" value="DUF3721"/>
    <property type="match status" value="1"/>
</dbReference>
<keyword evidence="1" id="KW-0812">Transmembrane</keyword>
<dbReference type="STRING" id="74545.EU96_1780"/>
<dbReference type="AlphaFoldDB" id="A0A0A2A9F6"/>
<keyword evidence="1" id="KW-0472">Membrane</keyword>
<dbReference type="eggNOG" id="ENOG50332WI">
    <property type="taxonomic scope" value="Bacteria"/>
</dbReference>
<dbReference type="Proteomes" id="UP000030445">
    <property type="component" value="Unassembled WGS sequence"/>
</dbReference>
<reference evidence="3" key="1">
    <citation type="journal article" date="2014" name="Sci. Data">
        <title>Genomes of diverse isolates of the marine cyanobacterium Prochlorococcus.</title>
        <authorList>
            <person name="Biller S."/>
            <person name="Berube P."/>
            <person name="Thompson J."/>
            <person name="Kelly L."/>
            <person name="Roggensack S."/>
            <person name="Awad L."/>
            <person name="Roache-Johnson K."/>
            <person name="Ding H."/>
            <person name="Giovannoni S.J."/>
            <person name="Moore L.R."/>
            <person name="Chisholm S.W."/>
        </authorList>
    </citation>
    <scope>NUCLEOTIDE SEQUENCE [LARGE SCALE GENOMIC DNA]</scope>
    <source>
        <strain evidence="3">MIT 9302</strain>
    </source>
</reference>
<feature type="transmembrane region" description="Helical" evidence="1">
    <location>
        <begin position="25"/>
        <end position="49"/>
    </location>
</feature>
<evidence type="ECO:0000256" key="1">
    <source>
        <dbReference type="SAM" id="Phobius"/>
    </source>
</evidence>
<keyword evidence="1" id="KW-1133">Transmembrane helix</keyword>